<protein>
    <submittedName>
        <fullName evidence="4">Proline-rich protein 14-like</fullName>
    </submittedName>
</protein>
<feature type="compositionally biased region" description="Low complexity" evidence="2">
    <location>
        <begin position="98"/>
        <end position="109"/>
    </location>
</feature>
<evidence type="ECO:0000256" key="1">
    <source>
        <dbReference type="ARBA" id="ARBA00022553"/>
    </source>
</evidence>
<dbReference type="EMBL" id="JAOTOJ010000008">
    <property type="protein sequence ID" value="KAK9397621.1"/>
    <property type="molecule type" value="Genomic_DNA"/>
</dbReference>
<evidence type="ECO:0000256" key="2">
    <source>
        <dbReference type="SAM" id="MobiDB-lite"/>
    </source>
</evidence>
<feature type="compositionally biased region" description="Basic residues" evidence="2">
    <location>
        <begin position="840"/>
        <end position="857"/>
    </location>
</feature>
<proteinExistence type="predicted"/>
<dbReference type="PANTHER" id="PTHR14522">
    <property type="entry name" value="EMO2-RELATED"/>
    <property type="match status" value="1"/>
</dbReference>
<gene>
    <name evidence="4" type="ORF">NXF25_020982</name>
</gene>
<keyword evidence="5" id="KW-1185">Reference proteome</keyword>
<organism evidence="4 5">
    <name type="scientific">Crotalus adamanteus</name>
    <name type="common">Eastern diamondback rattlesnake</name>
    <dbReference type="NCBI Taxonomy" id="8729"/>
    <lineage>
        <taxon>Eukaryota</taxon>
        <taxon>Metazoa</taxon>
        <taxon>Chordata</taxon>
        <taxon>Craniata</taxon>
        <taxon>Vertebrata</taxon>
        <taxon>Euteleostomi</taxon>
        <taxon>Lepidosauria</taxon>
        <taxon>Squamata</taxon>
        <taxon>Bifurcata</taxon>
        <taxon>Unidentata</taxon>
        <taxon>Episquamata</taxon>
        <taxon>Toxicofera</taxon>
        <taxon>Serpentes</taxon>
        <taxon>Colubroidea</taxon>
        <taxon>Viperidae</taxon>
        <taxon>Crotalinae</taxon>
        <taxon>Crotalus</taxon>
    </lineage>
</organism>
<evidence type="ECO:0000313" key="4">
    <source>
        <dbReference type="EMBL" id="KAK9397621.1"/>
    </source>
</evidence>
<feature type="compositionally biased region" description="Polar residues" evidence="2">
    <location>
        <begin position="471"/>
        <end position="480"/>
    </location>
</feature>
<feature type="domain" description="Tantalus-like" evidence="3">
    <location>
        <begin position="769"/>
        <end position="826"/>
    </location>
</feature>
<dbReference type="InterPro" id="IPR028149">
    <property type="entry name" value="Tantalus-like"/>
</dbReference>
<sequence length="885" mass="98465">MIKNRGLWSRTKRCRKQGGPLLDGLALEQDPAGPGLAVSVMRKGLREEEKLAGGEISPRGAWGGGAGRVSLADDRRAGKTPGRPGEESLWEPKERSCRYAGSRASSARSLGDRQRGSGCAASSMPGEEVEGGGLRAPRRARLCVVLVEVRNEVLVEKWRSFPIPDPKNVLDLNPAMECTLLEGTSVGDPLPLSTFERIARRRKVIFRPAAEEERTPVHLLEPLDRGRTSPSLCEDERWSPKKRQRLQQGSPLMAEEGRGDCDGMGEILWHVASPMEKKQRKVLAVDLEDFSTTRVPEIPQRCSLLERPASFPSAKPLQLIFENETKVSWSRNGQDSTVCRSLLPKVGSQPCQGPQEQLAQACWQLRDQRLCPPRCRDSERLQAKRQRLQNGVPIMNGREGTWGAPGEEAHRPIPALEDSPLNQAQDAGIGKELLRNFPPPCRSDQRELPHQSSSLEKSVPSDLRDQEHRTGPSSEASSLTSVLTLLRPSLVPRFRPWSLAPVFQSMRSKLEAFADIFLSPSKPSLPPTEGSPSPSSRPPANADEAAATPPATPRPGVKIEVKIAISEPRPRKRSSCCEEQQEEANRLVVSGRPSIHQWRLSQGEPVPQSRLGRSNSCPDFPRACSWQNVCSVLSPLPQLRQRRHTVCSLEVSRELDRPTLPCLRKEVYPFSTPPARLLLRPLVHAAHCDPSSCSSLAPSCCHEPDPAHSRNASLSPDGEQRVPVVSPGMVASQRLMLSEDEMKGSQKNTVGKVSCIRIRKTPAKHQVNLTPMGLPRPVRLNKKEFSLEEIYTNKNYHTPTEKRSFETIFEVPLERNGALVFTSQRKLKRAVEFREVGLPRKQRKPRLQKGRRAKGRRAQPQSAELEEMLQQKLAELDALFEEEVC</sequence>
<dbReference type="AlphaFoldDB" id="A0AAW1B619"/>
<comment type="caution">
    <text evidence="4">The sequence shown here is derived from an EMBL/GenBank/DDBJ whole genome shotgun (WGS) entry which is preliminary data.</text>
</comment>
<keyword evidence="1" id="KW-0597">Phosphoprotein</keyword>
<feature type="region of interest" description="Disordered" evidence="2">
    <location>
        <begin position="393"/>
        <end position="421"/>
    </location>
</feature>
<accession>A0AAW1B619</accession>
<feature type="region of interest" description="Disordered" evidence="2">
    <location>
        <begin position="838"/>
        <end position="864"/>
    </location>
</feature>
<feature type="region of interest" description="Disordered" evidence="2">
    <location>
        <begin position="521"/>
        <end position="556"/>
    </location>
</feature>
<dbReference type="Proteomes" id="UP001474421">
    <property type="component" value="Unassembled WGS sequence"/>
</dbReference>
<evidence type="ECO:0000313" key="5">
    <source>
        <dbReference type="Proteomes" id="UP001474421"/>
    </source>
</evidence>
<feature type="region of interest" description="Disordered" evidence="2">
    <location>
        <begin position="51"/>
        <end position="133"/>
    </location>
</feature>
<dbReference type="PANTHER" id="PTHR14522:SF2">
    <property type="entry name" value="PROLINE-RICH PROTEIN 14"/>
    <property type="match status" value="1"/>
</dbReference>
<evidence type="ECO:0000259" key="3">
    <source>
        <dbReference type="Pfam" id="PF15386"/>
    </source>
</evidence>
<feature type="compositionally biased region" description="Low complexity" evidence="2">
    <location>
        <begin position="527"/>
        <end position="549"/>
    </location>
</feature>
<dbReference type="InterPro" id="IPR026320">
    <property type="entry name" value="PRR14"/>
</dbReference>
<feature type="region of interest" description="Disordered" evidence="2">
    <location>
        <begin position="222"/>
        <end position="258"/>
    </location>
</feature>
<reference evidence="4 5" key="1">
    <citation type="journal article" date="2024" name="Proc. Natl. Acad. Sci. U.S.A.">
        <title>The genetic regulatory architecture and epigenomic basis for age-related changes in rattlesnake venom.</title>
        <authorList>
            <person name="Hogan M.P."/>
            <person name="Holding M.L."/>
            <person name="Nystrom G.S."/>
            <person name="Colston T.J."/>
            <person name="Bartlett D.A."/>
            <person name="Mason A.J."/>
            <person name="Ellsworth S.A."/>
            <person name="Rautsaw R.M."/>
            <person name="Lawrence K.C."/>
            <person name="Strickland J.L."/>
            <person name="He B."/>
            <person name="Fraser P."/>
            <person name="Margres M.J."/>
            <person name="Gilbert D.M."/>
            <person name="Gibbs H.L."/>
            <person name="Parkinson C.L."/>
            <person name="Rokyta D.R."/>
        </authorList>
    </citation>
    <scope>NUCLEOTIDE SEQUENCE [LARGE SCALE GENOMIC DNA]</scope>
    <source>
        <strain evidence="4">DRR0105</strain>
    </source>
</reference>
<dbReference type="Pfam" id="PF15386">
    <property type="entry name" value="Tantalus"/>
    <property type="match status" value="1"/>
</dbReference>
<feature type="compositionally biased region" description="Basic and acidic residues" evidence="2">
    <location>
        <begin position="84"/>
        <end position="97"/>
    </location>
</feature>
<feature type="region of interest" description="Disordered" evidence="2">
    <location>
        <begin position="433"/>
        <end position="480"/>
    </location>
</feature>
<name>A0AAW1B619_CROAD</name>